<protein>
    <submittedName>
        <fullName evidence="1">Uncharacterized protein</fullName>
    </submittedName>
</protein>
<keyword evidence="2" id="KW-1185">Reference proteome</keyword>
<reference evidence="1" key="2">
    <citation type="submission" date="2015-03" db="UniProtKB">
        <authorList>
            <consortium name="EnsemblPlants"/>
        </authorList>
    </citation>
    <scope>IDENTIFICATION</scope>
</reference>
<dbReference type="EnsemblPlants" id="OBART12G07650.1">
    <property type="protein sequence ID" value="OBART12G07650.1"/>
    <property type="gene ID" value="OBART12G07650"/>
</dbReference>
<dbReference type="HOGENOM" id="CLU_2945702_0_0_1"/>
<evidence type="ECO:0000313" key="2">
    <source>
        <dbReference type="Proteomes" id="UP000026960"/>
    </source>
</evidence>
<proteinExistence type="predicted"/>
<evidence type="ECO:0000313" key="1">
    <source>
        <dbReference type="EnsemblPlants" id="OBART12G07650.1"/>
    </source>
</evidence>
<sequence>MAMQNAITEIKDGLDKVTKSVLALRAGFEAKKVRGETTMMTTTPSLSATWLEVEFLQATR</sequence>
<organism evidence="1">
    <name type="scientific">Oryza barthii</name>
    <dbReference type="NCBI Taxonomy" id="65489"/>
    <lineage>
        <taxon>Eukaryota</taxon>
        <taxon>Viridiplantae</taxon>
        <taxon>Streptophyta</taxon>
        <taxon>Embryophyta</taxon>
        <taxon>Tracheophyta</taxon>
        <taxon>Spermatophyta</taxon>
        <taxon>Magnoliopsida</taxon>
        <taxon>Liliopsida</taxon>
        <taxon>Poales</taxon>
        <taxon>Poaceae</taxon>
        <taxon>BOP clade</taxon>
        <taxon>Oryzoideae</taxon>
        <taxon>Oryzeae</taxon>
        <taxon>Oryzinae</taxon>
        <taxon>Oryza</taxon>
    </lineage>
</organism>
<dbReference type="Proteomes" id="UP000026960">
    <property type="component" value="Chromosome 12"/>
</dbReference>
<dbReference type="PaxDb" id="65489-OBART12G07650.1"/>
<reference evidence="1" key="1">
    <citation type="journal article" date="2009" name="Rice">
        <title>De Novo Next Generation Sequencing of Plant Genomes.</title>
        <authorList>
            <person name="Rounsley S."/>
            <person name="Marri P.R."/>
            <person name="Yu Y."/>
            <person name="He R."/>
            <person name="Sisneros N."/>
            <person name="Goicoechea J.L."/>
            <person name="Lee S.J."/>
            <person name="Angelova A."/>
            <person name="Kudrna D."/>
            <person name="Luo M."/>
            <person name="Affourtit J."/>
            <person name="Desany B."/>
            <person name="Knight J."/>
            <person name="Niazi F."/>
            <person name="Egholm M."/>
            <person name="Wing R.A."/>
        </authorList>
    </citation>
    <scope>NUCLEOTIDE SEQUENCE [LARGE SCALE GENOMIC DNA]</scope>
    <source>
        <strain evidence="1">cv. IRGC 105608</strain>
    </source>
</reference>
<name>A0A0D3HT13_9ORYZ</name>
<dbReference type="AlphaFoldDB" id="A0A0D3HT13"/>
<accession>A0A0D3HT13</accession>
<dbReference type="Gramene" id="OBART12G07650.1">
    <property type="protein sequence ID" value="OBART12G07650.1"/>
    <property type="gene ID" value="OBART12G07650"/>
</dbReference>